<dbReference type="Gene3D" id="3.30.230.10">
    <property type="match status" value="1"/>
</dbReference>
<evidence type="ECO:0000256" key="3">
    <source>
        <dbReference type="ARBA" id="ARBA00022759"/>
    </source>
</evidence>
<evidence type="ECO:0000256" key="2">
    <source>
        <dbReference type="ARBA" id="ARBA00022722"/>
    </source>
</evidence>
<keyword evidence="4" id="KW-0378">Hydrolase</keyword>
<organism evidence="7 8">
    <name type="scientific">Candidatus Curtissbacteria bacterium GW2011_GWA1_40_16</name>
    <dbReference type="NCBI Taxonomy" id="1618405"/>
    <lineage>
        <taxon>Bacteria</taxon>
        <taxon>Candidatus Curtissiibacteriota</taxon>
    </lineage>
</organism>
<dbReference type="Proteomes" id="UP000034531">
    <property type="component" value="Unassembled WGS sequence"/>
</dbReference>
<keyword evidence="1" id="KW-0819">tRNA processing</keyword>
<dbReference type="GO" id="GO:0042781">
    <property type="term" value="F:3'-tRNA processing endoribonuclease activity"/>
    <property type="evidence" value="ECO:0007669"/>
    <property type="project" value="TreeGrafter"/>
</dbReference>
<keyword evidence="2" id="KW-0540">Nuclease</keyword>
<dbReference type="EC" id="3.1.26.5" evidence="6"/>
<evidence type="ECO:0000313" key="7">
    <source>
        <dbReference type="EMBL" id="KKR49008.1"/>
    </source>
</evidence>
<dbReference type="GO" id="GO:0000049">
    <property type="term" value="F:tRNA binding"/>
    <property type="evidence" value="ECO:0007669"/>
    <property type="project" value="InterPro"/>
</dbReference>
<evidence type="ECO:0000256" key="1">
    <source>
        <dbReference type="ARBA" id="ARBA00022694"/>
    </source>
</evidence>
<name>A0A0G0R9D6_9BACT</name>
<dbReference type="InterPro" id="IPR014721">
    <property type="entry name" value="Ribsml_uS5_D2-typ_fold_subgr"/>
</dbReference>
<dbReference type="PANTHER" id="PTHR33992">
    <property type="entry name" value="RIBONUCLEASE P PROTEIN COMPONENT"/>
    <property type="match status" value="1"/>
</dbReference>
<dbReference type="NCBIfam" id="TIGR00188">
    <property type="entry name" value="rnpA"/>
    <property type="match status" value="1"/>
</dbReference>
<dbReference type="SUPFAM" id="SSF54211">
    <property type="entry name" value="Ribosomal protein S5 domain 2-like"/>
    <property type="match status" value="1"/>
</dbReference>
<evidence type="ECO:0000256" key="4">
    <source>
        <dbReference type="ARBA" id="ARBA00022801"/>
    </source>
</evidence>
<dbReference type="PANTHER" id="PTHR33992:SF1">
    <property type="entry name" value="RIBONUCLEASE P PROTEIN COMPONENT"/>
    <property type="match status" value="1"/>
</dbReference>
<dbReference type="EMBL" id="LBYI01000034">
    <property type="protein sequence ID" value="KKR49008.1"/>
    <property type="molecule type" value="Genomic_DNA"/>
</dbReference>
<gene>
    <name evidence="7" type="ORF">UT84_C0034G0006</name>
</gene>
<keyword evidence="5" id="KW-0694">RNA-binding</keyword>
<dbReference type="InterPro" id="IPR000100">
    <property type="entry name" value="RNase_P"/>
</dbReference>
<protein>
    <recommendedName>
        <fullName evidence="6">Ribonuclease P protein component</fullName>
        <ecNumber evidence="6">3.1.26.5</ecNumber>
    </recommendedName>
</protein>
<evidence type="ECO:0000313" key="8">
    <source>
        <dbReference type="Proteomes" id="UP000034531"/>
    </source>
</evidence>
<evidence type="ECO:0000256" key="6">
    <source>
        <dbReference type="NCBIfam" id="TIGR00188"/>
    </source>
</evidence>
<reference evidence="7 8" key="1">
    <citation type="journal article" date="2015" name="Nature">
        <title>rRNA introns, odd ribosomes, and small enigmatic genomes across a large radiation of phyla.</title>
        <authorList>
            <person name="Brown C.T."/>
            <person name="Hug L.A."/>
            <person name="Thomas B.C."/>
            <person name="Sharon I."/>
            <person name="Castelle C.J."/>
            <person name="Singh A."/>
            <person name="Wilkins M.J."/>
            <person name="Williams K.H."/>
            <person name="Banfield J.F."/>
        </authorList>
    </citation>
    <scope>NUCLEOTIDE SEQUENCE [LARGE SCALE GENOMIC DNA]</scope>
</reference>
<accession>A0A0G0R9D6</accession>
<keyword evidence="3" id="KW-0255">Endonuclease</keyword>
<evidence type="ECO:0000256" key="5">
    <source>
        <dbReference type="ARBA" id="ARBA00022884"/>
    </source>
</evidence>
<dbReference type="GO" id="GO:0030677">
    <property type="term" value="C:ribonuclease P complex"/>
    <property type="evidence" value="ECO:0007669"/>
    <property type="project" value="TreeGrafter"/>
</dbReference>
<comment type="caution">
    <text evidence="7">The sequence shown here is derived from an EMBL/GenBank/DDBJ whole genome shotgun (WGS) entry which is preliminary data.</text>
</comment>
<dbReference type="AlphaFoldDB" id="A0A0G0R9D6"/>
<dbReference type="Pfam" id="PF00825">
    <property type="entry name" value="Ribonuclease_P"/>
    <property type="match status" value="1"/>
</dbReference>
<dbReference type="InterPro" id="IPR020568">
    <property type="entry name" value="Ribosomal_Su5_D2-typ_SF"/>
</dbReference>
<sequence>MLPAINRAPRSLFTMLRARGANAKKFEGAEFEIFFEKGGFPVKVGIVVSKKTAQKAVLRNRIKRIVAEALKEQLGQIGGRLLVVVKSDISMLKTNDVKKKIFGVLEKLND</sequence>
<proteinExistence type="predicted"/>
<dbReference type="GO" id="GO:0004526">
    <property type="term" value="F:ribonuclease P activity"/>
    <property type="evidence" value="ECO:0007669"/>
    <property type="project" value="UniProtKB-UniRule"/>
</dbReference>